<dbReference type="Gene3D" id="3.40.50.300">
    <property type="entry name" value="P-loop containing nucleotide triphosphate hydrolases"/>
    <property type="match status" value="1"/>
</dbReference>
<evidence type="ECO:0000259" key="5">
    <source>
        <dbReference type="PROSITE" id="PS51388"/>
    </source>
</evidence>
<dbReference type="InterPro" id="IPR000375">
    <property type="entry name" value="Dynamin_stalk"/>
</dbReference>
<dbReference type="PANTHER" id="PTHR11566:SF21">
    <property type="entry name" value="DYNAMIN RELATED PROTEIN 1, ISOFORM A"/>
    <property type="match status" value="1"/>
</dbReference>
<dbReference type="GO" id="GO:0005874">
    <property type="term" value="C:microtubule"/>
    <property type="evidence" value="ECO:0007669"/>
    <property type="project" value="TreeGrafter"/>
</dbReference>
<dbReference type="PROSITE" id="PS51388">
    <property type="entry name" value="GED"/>
    <property type="match status" value="1"/>
</dbReference>
<feature type="compositionally biased region" description="Low complexity" evidence="4">
    <location>
        <begin position="545"/>
        <end position="577"/>
    </location>
</feature>
<dbReference type="Gene3D" id="1.20.120.1240">
    <property type="entry name" value="Dynamin, middle domain"/>
    <property type="match status" value="2"/>
</dbReference>
<organism evidence="7 9">
    <name type="scientific">Galdieria partita</name>
    <dbReference type="NCBI Taxonomy" id="83374"/>
    <lineage>
        <taxon>Eukaryota</taxon>
        <taxon>Rhodophyta</taxon>
        <taxon>Bangiophyceae</taxon>
        <taxon>Galdieriales</taxon>
        <taxon>Galdieriaceae</taxon>
        <taxon>Galdieria</taxon>
    </lineage>
</organism>
<feature type="compositionally biased region" description="Low complexity" evidence="4">
    <location>
        <begin position="625"/>
        <end position="646"/>
    </location>
</feature>
<dbReference type="InterPro" id="IPR022812">
    <property type="entry name" value="Dynamin"/>
</dbReference>
<evidence type="ECO:0000256" key="1">
    <source>
        <dbReference type="ARBA" id="ARBA00022741"/>
    </source>
</evidence>
<dbReference type="PANTHER" id="PTHR11566">
    <property type="entry name" value="DYNAMIN"/>
    <property type="match status" value="1"/>
</dbReference>
<evidence type="ECO:0000256" key="3">
    <source>
        <dbReference type="RuleBase" id="RU003932"/>
    </source>
</evidence>
<dbReference type="InterPro" id="IPR003130">
    <property type="entry name" value="GED"/>
</dbReference>
<dbReference type="PROSITE" id="PS00410">
    <property type="entry name" value="G_DYNAMIN_1"/>
    <property type="match status" value="1"/>
</dbReference>
<feature type="domain" description="GED" evidence="5">
    <location>
        <begin position="692"/>
        <end position="783"/>
    </location>
</feature>
<feature type="region of interest" description="Disordered" evidence="4">
    <location>
        <begin position="74"/>
        <end position="101"/>
    </location>
</feature>
<keyword evidence="1 3" id="KW-0547">Nucleotide-binding</keyword>
<dbReference type="OrthoDB" id="5061070at2759"/>
<dbReference type="GO" id="GO:0008017">
    <property type="term" value="F:microtubule binding"/>
    <property type="evidence" value="ECO:0007669"/>
    <property type="project" value="TreeGrafter"/>
</dbReference>
<comment type="similarity">
    <text evidence="3">Belongs to the TRAFAC class dynamin-like GTPase superfamily. Dynamin/Fzo/YdjA family.</text>
</comment>
<name>A0A9C7PTP3_9RHOD</name>
<dbReference type="SUPFAM" id="SSF52540">
    <property type="entry name" value="P-loop containing nucleoside triphosphate hydrolases"/>
    <property type="match status" value="1"/>
</dbReference>
<feature type="domain" description="Dynamin-type G" evidence="6">
    <location>
        <begin position="23"/>
        <end position="322"/>
    </location>
</feature>
<dbReference type="GO" id="GO:0005525">
    <property type="term" value="F:GTP binding"/>
    <property type="evidence" value="ECO:0007669"/>
    <property type="project" value="UniProtKB-KW"/>
</dbReference>
<proteinExistence type="inferred from homology"/>
<feature type="region of interest" description="Disordered" evidence="4">
    <location>
        <begin position="536"/>
        <end position="656"/>
    </location>
</feature>
<dbReference type="GO" id="GO:0005737">
    <property type="term" value="C:cytoplasm"/>
    <property type="evidence" value="ECO:0007669"/>
    <property type="project" value="TreeGrafter"/>
</dbReference>
<evidence type="ECO:0000313" key="7">
    <source>
        <dbReference type="EMBL" id="GJQ10543.1"/>
    </source>
</evidence>
<reference evidence="7" key="1">
    <citation type="journal article" date="2022" name="Proc. Natl. Acad. Sci. U.S.A.">
        <title>Life cycle and functional genomics of the unicellular red alga Galdieria for elucidating algal and plant evolution and industrial use.</title>
        <authorList>
            <person name="Hirooka S."/>
            <person name="Itabashi T."/>
            <person name="Ichinose T.M."/>
            <person name="Onuma R."/>
            <person name="Fujiwara T."/>
            <person name="Yamashita S."/>
            <person name="Jong L.W."/>
            <person name="Tomita R."/>
            <person name="Iwane A.H."/>
            <person name="Miyagishima S.Y."/>
        </authorList>
    </citation>
    <scope>NUCLEOTIDE SEQUENCE</scope>
    <source>
        <strain evidence="7">NBRC 102759</strain>
    </source>
</reference>
<evidence type="ECO:0000259" key="6">
    <source>
        <dbReference type="PROSITE" id="PS51718"/>
    </source>
</evidence>
<dbReference type="Proteomes" id="UP001061958">
    <property type="component" value="Unassembled WGS sequence"/>
</dbReference>
<accession>A0A9C7PTP3</accession>
<dbReference type="Pfam" id="PF00350">
    <property type="entry name" value="Dynamin_N"/>
    <property type="match status" value="1"/>
</dbReference>
<dbReference type="GO" id="GO:0003924">
    <property type="term" value="F:GTPase activity"/>
    <property type="evidence" value="ECO:0007669"/>
    <property type="project" value="InterPro"/>
</dbReference>
<protein>
    <recommendedName>
        <fullName evidence="10">Dynamin</fullName>
    </recommendedName>
</protein>
<keyword evidence="9" id="KW-1185">Reference proteome</keyword>
<sequence length="786" mass="88338">MEKLIPAVNKLQDVFGQLGLDSPVDLPQIMVVGSQSSGKSSVLEAFVGRDFLPRGSGIVTRRPTIVQMIQTKPDKLKGEQEEVDKTVEKKGKQQEDDTEKDTKYGDEWVEFLHIPNKRFFDFEQVRQEIEAETDRTTGKNKGISPKPINLKVYSPNVVDLTVVDLPGLTKVPVGDQPDDIEKLIRAMIMSYIERPNAIILAVHPANADLATSDALQMAKSVDPEGDRTIGVITKLDLMDKGTDALEWLQGKVYKLKRGYVGVVNRSQADINSHKSIQEAREAEKRFFKEHPVYKSFADQMGSEYLANKLSGMLMEHIRKCLPDLRTKINSQLKEKQKELFKLGSALGDNEDIGAALLSIINHYAMEFNQALEGKAHEVISATELYGGARINYIFHDIYAKELDKMDPFEDLTLDDMRTAIRNATGHRSSLFIPEYGFDLLIKKQIEKFNLPAQTCVDLVYNELQRLAVALDHDDLARFERLESRLGEVTGELLRRLKEPTSQVVADLVDMEISYINTRHPDFIGGNRAMTKLFRSMQAAEERQRAAAAAAQGQPQNMPQGGGYPPNSAQQSPPQGSPTGPGGRGLPPPNQQQQQQQPSTTGRTSFQGPRPQQNAVGGGPQPAQPPQQQSQSANQPYNYYNGQPNSNATEENAMDEQDRKLEDGADDISLYNVPEHIKAGNGRPLNEREHMEIEMIRTLLQSYFDVVRKNLQDYVPKAIMKFLVLKFRDELHSELVTSLYKEDNPEELLQESSETTEKRKELRKMITILKRASQVINEVREAENAES</sequence>
<dbReference type="EMBL" id="BQMJ01000020">
    <property type="protein sequence ID" value="GJQ11037.1"/>
    <property type="molecule type" value="Genomic_DNA"/>
</dbReference>
<dbReference type="InterPro" id="IPR030381">
    <property type="entry name" value="G_DYNAMIN_dom"/>
</dbReference>
<dbReference type="InterPro" id="IPR027417">
    <property type="entry name" value="P-loop_NTPase"/>
</dbReference>
<dbReference type="CDD" id="cd08771">
    <property type="entry name" value="DLP_1"/>
    <property type="match status" value="1"/>
</dbReference>
<dbReference type="SMART" id="SM00053">
    <property type="entry name" value="DYNc"/>
    <property type="match status" value="1"/>
</dbReference>
<dbReference type="Pfam" id="PF01031">
    <property type="entry name" value="Dynamin_M"/>
    <property type="match status" value="1"/>
</dbReference>
<evidence type="ECO:0000313" key="9">
    <source>
        <dbReference type="Proteomes" id="UP001061958"/>
    </source>
</evidence>
<feature type="compositionally biased region" description="Low complexity" evidence="4">
    <location>
        <begin position="590"/>
        <end position="614"/>
    </location>
</feature>
<evidence type="ECO:0000313" key="8">
    <source>
        <dbReference type="EMBL" id="GJQ11037.1"/>
    </source>
</evidence>
<evidence type="ECO:0000256" key="2">
    <source>
        <dbReference type="ARBA" id="ARBA00023134"/>
    </source>
</evidence>
<dbReference type="EMBL" id="BQMJ01000016">
    <property type="protein sequence ID" value="GJQ10543.1"/>
    <property type="molecule type" value="Genomic_DNA"/>
</dbReference>
<keyword evidence="2 3" id="KW-0342">GTP-binding</keyword>
<dbReference type="PROSITE" id="PS51718">
    <property type="entry name" value="G_DYNAMIN_2"/>
    <property type="match status" value="1"/>
</dbReference>
<dbReference type="InterPro" id="IPR019762">
    <property type="entry name" value="Dynamin_GTPase_CS"/>
</dbReference>
<dbReference type="InterPro" id="IPR001401">
    <property type="entry name" value="Dynamin_GTPase"/>
</dbReference>
<dbReference type="GO" id="GO:0016020">
    <property type="term" value="C:membrane"/>
    <property type="evidence" value="ECO:0007669"/>
    <property type="project" value="TreeGrafter"/>
</dbReference>
<comment type="caution">
    <text evidence="7">The sequence shown here is derived from an EMBL/GenBank/DDBJ whole genome shotgun (WGS) entry which is preliminary data.</text>
</comment>
<dbReference type="InterPro" id="IPR020850">
    <property type="entry name" value="GED_dom"/>
</dbReference>
<dbReference type="PRINTS" id="PR00195">
    <property type="entry name" value="DYNAMIN"/>
</dbReference>
<reference evidence="7" key="2">
    <citation type="submission" date="2022-01" db="EMBL/GenBank/DDBJ databases">
        <authorList>
            <person name="Hirooka S."/>
            <person name="Miyagishima S.Y."/>
        </authorList>
    </citation>
    <scope>NUCLEOTIDE SEQUENCE</scope>
    <source>
        <strain evidence="7">NBRC 102759</strain>
    </source>
</reference>
<dbReference type="Pfam" id="PF02212">
    <property type="entry name" value="GED"/>
    <property type="match status" value="1"/>
</dbReference>
<dbReference type="AlphaFoldDB" id="A0A9C7PTP3"/>
<dbReference type="InterPro" id="IPR045063">
    <property type="entry name" value="Dynamin_N"/>
</dbReference>
<evidence type="ECO:0000256" key="4">
    <source>
        <dbReference type="SAM" id="MobiDB-lite"/>
    </source>
</evidence>
<evidence type="ECO:0008006" key="10">
    <source>
        <dbReference type="Google" id="ProtNLM"/>
    </source>
</evidence>
<gene>
    <name evidence="7" type="ORF">GpartN1_g2334.t1</name>
    <name evidence="8" type="ORF">GpartN1_g2828.t1</name>
</gene>
<dbReference type="SMART" id="SM00302">
    <property type="entry name" value="GED"/>
    <property type="match status" value="1"/>
</dbReference>